<organism evidence="1 2">
    <name type="scientific">Streptomyces citrinus</name>
    <dbReference type="NCBI Taxonomy" id="3118173"/>
    <lineage>
        <taxon>Bacteria</taxon>
        <taxon>Bacillati</taxon>
        <taxon>Actinomycetota</taxon>
        <taxon>Actinomycetes</taxon>
        <taxon>Kitasatosporales</taxon>
        <taxon>Streptomycetaceae</taxon>
        <taxon>Streptomyces</taxon>
    </lineage>
</organism>
<gene>
    <name evidence="1" type="primary">eccB</name>
    <name evidence="1" type="ORF">V2W30_29235</name>
</gene>
<name>A0ACD5AIL4_9ACTN</name>
<accession>A0ACD5AIL4</accession>
<evidence type="ECO:0000313" key="2">
    <source>
        <dbReference type="Proteomes" id="UP001432251"/>
    </source>
</evidence>
<reference evidence="1" key="1">
    <citation type="journal article" date="2025" name="Int. J. Syst. Evol. Microbiol.">
        <title>Streptomyces citrinus sp. nov., with yellow diffusible pigment.</title>
        <authorList>
            <person name="He Y."/>
            <person name="Yang E."/>
            <person name="Xu J."/>
            <person name="Sun Y."/>
            <person name="Sun L."/>
        </authorList>
    </citation>
    <scope>NUCLEOTIDE SEQUENCE</scope>
    <source>
        <strain evidence="1">Q6</strain>
    </source>
</reference>
<keyword evidence="2" id="KW-1185">Reference proteome</keyword>
<sequence length="518" mass="54871">MASRRDELNAYTFAKRRTLASFLQPSPSGSEEGAPRPLRAVLPGTIVGVVVLAVFGGIGLFSPTAPKGWKTPYANVIVASKSTTRYVIMEAGEKKGKKRQAQLHPVLNMASAKLLLGDGHQDSVMTVEESVLDSGKIPHGVTVGIPYAPDRLPSAKEAAAAKRWMVCERPTSGGEVQQATFVLGKDDRKQTDNTNRLTGGELMYVISDDKAKKEYVVDARGTKYALAASDDIEKQQLLRALDAANRTPQKVSDEWLATLHNGTAVSFPSVGATANTPSRNNGSLDAATNKVGKVLVTENATNGVQYYVVLADRIATVTPFTAQLLLASKDLSAVNPSSEAQKVSLGQIVTDGSFADDKHWPTQAAKTVNDASATTHGRNVICNTLRGVGASNATTLSTWAGDDFPVPLATGSSSTYVTPGSGQLFRQVQGTDDSGGTFLVTDTGLRYALQSNSDGDANDKGVGLSEKQQKELLQEAKIAQTRLGYENTPTTDIPLEWAKLLPTGPRLSIGAASQPQGS</sequence>
<protein>
    <submittedName>
        <fullName evidence="1">Type VII secretion protein EccB</fullName>
    </submittedName>
</protein>
<evidence type="ECO:0000313" key="1">
    <source>
        <dbReference type="EMBL" id="WWQ67012.1"/>
    </source>
</evidence>
<proteinExistence type="predicted"/>
<dbReference type="EMBL" id="CP146022">
    <property type="protein sequence ID" value="WWQ67012.1"/>
    <property type="molecule type" value="Genomic_DNA"/>
</dbReference>
<dbReference type="Proteomes" id="UP001432251">
    <property type="component" value="Chromosome"/>
</dbReference>